<name>A0A8B7MZA9_HYAAZ</name>
<dbReference type="GeneID" id="108664518"/>
<sequence>MSGVKTLLKRVFSLGSKHEMARPEIHGLVVAVNAEQKPTLHSILSIPSTMTSTSRGGDYYSIVMVDVSGSMSNVWPEVKENWNRILAPCLNGTTDIFTFGTEVRFRRSQPTLENSDFDCSATNLTDALKMINLKIHQSKEANCRVFLITDGAHNCEGSPASEIDNLRVPPGKTVEVYLLGVGYSFPVQYSVDIRSKLHNGSASCPTLFWSRENLEMAKKMTEISQEVTKGSLKFKVSIPGKIIPLIEETKGDVRCGEFLYYEMEPEQLKSSLIITELESKIPIEDVVNLADAKFLVSKLFKQWNAVILQRHRNKLGVPNGFFEMMQSIFDLQIREIDPPANSQLKDRLGRKNIKQIQLDFSTLMNQSRSIISVESKYKNELELAEAILKSTVQSRYDDRLLKIKGHGDSEWESDTLEMKKVYESLRKEIEALPQPEPDDCCRVLMNSFIGDLKDPNFFDVLKENKMEFLTTMTFTGIPILAPVKDSAQINPWTMYIKNICVSPFEILSQRVIESALAVEAASSSDKEIRLQKDNPNSVCNAIVPIIPKEHCKTLERLVRTNVFSIGATFCILKNALIVDHSCHLAALGCVWLKTIQDYPAENRPEFIKKRLCDVEETSKIYLSRNTIVNYVSALQKQPALALMTESEAYQGSVLRCESIVKPAFLTGLVKDQLRASENTSLLLKLILVEFLGRCLTSYSSKCPYMDLTTSLTDETRETKVDEISTILLEKVQLSGAELLAKCYARQDVEKFAQEKLANALKDAIENNSLLPQDLELNMNKIERLRHSGSAGHVGWQGLVAWANELAYDHSPVPHGPPPHGPSPLFSRAQVDEAFSAPMVCSYVHHALEYRQSRERMKKELLGPAEARDAIFTKLANEQDYYLKNVLLPKLLKSTVQRWEAEYDEVHKAVAVPLSRLEIIQRAVALGVNVNEQNFDQIYKYRENVRMCRNCCHVEKCPHFLKPNARFNCHIETERKQADYPHTLHLLVSSDSAGNQDQLVEKIANRSAAGTRARKKPPPIPSDDLSLLKLQVEHLAQAYIRSAVVV</sequence>
<evidence type="ECO:0000313" key="2">
    <source>
        <dbReference type="RefSeq" id="XP_018006603.1"/>
    </source>
</evidence>
<dbReference type="Proteomes" id="UP000694843">
    <property type="component" value="Unplaced"/>
</dbReference>
<protein>
    <submittedName>
        <fullName evidence="2">Uncharacterized protein LOC108664518</fullName>
    </submittedName>
</protein>
<evidence type="ECO:0000313" key="1">
    <source>
        <dbReference type="Proteomes" id="UP000694843"/>
    </source>
</evidence>
<accession>A0A8B7MZA9</accession>
<dbReference type="CDD" id="cd00198">
    <property type="entry name" value="vWFA"/>
    <property type="match status" value="1"/>
</dbReference>
<dbReference type="KEGG" id="hazt:108664518"/>
<dbReference type="GO" id="GO:0032991">
    <property type="term" value="C:protein-containing complex"/>
    <property type="evidence" value="ECO:0007669"/>
    <property type="project" value="UniProtKB-ARBA"/>
</dbReference>
<dbReference type="SUPFAM" id="SSF53300">
    <property type="entry name" value="vWA-like"/>
    <property type="match status" value="1"/>
</dbReference>
<keyword evidence="1" id="KW-1185">Reference proteome</keyword>
<dbReference type="AlphaFoldDB" id="A0A8B7MZA9"/>
<dbReference type="Gene3D" id="3.40.50.410">
    <property type="entry name" value="von Willebrand factor, type A domain"/>
    <property type="match status" value="1"/>
</dbReference>
<gene>
    <name evidence="2" type="primary">LOC108664518</name>
</gene>
<dbReference type="RefSeq" id="XP_018006603.1">
    <property type="nucleotide sequence ID" value="XM_018151114.2"/>
</dbReference>
<organism evidence="1 2">
    <name type="scientific">Hyalella azteca</name>
    <name type="common">Amphipod</name>
    <dbReference type="NCBI Taxonomy" id="294128"/>
    <lineage>
        <taxon>Eukaryota</taxon>
        <taxon>Metazoa</taxon>
        <taxon>Ecdysozoa</taxon>
        <taxon>Arthropoda</taxon>
        <taxon>Crustacea</taxon>
        <taxon>Multicrustacea</taxon>
        <taxon>Malacostraca</taxon>
        <taxon>Eumalacostraca</taxon>
        <taxon>Peracarida</taxon>
        <taxon>Amphipoda</taxon>
        <taxon>Senticaudata</taxon>
        <taxon>Talitrida</taxon>
        <taxon>Talitroidea</taxon>
        <taxon>Hyalellidae</taxon>
        <taxon>Hyalella</taxon>
    </lineage>
</organism>
<reference evidence="2" key="1">
    <citation type="submission" date="2025-08" db="UniProtKB">
        <authorList>
            <consortium name="RefSeq"/>
        </authorList>
    </citation>
    <scope>IDENTIFICATION</scope>
    <source>
        <tissue evidence="2">Whole organism</tissue>
    </source>
</reference>
<dbReference type="InterPro" id="IPR036465">
    <property type="entry name" value="vWFA_dom_sf"/>
</dbReference>
<dbReference type="OrthoDB" id="6371112at2759"/>
<proteinExistence type="predicted"/>